<dbReference type="InterPro" id="IPR005754">
    <property type="entry name" value="Sortase"/>
</dbReference>
<dbReference type="NCBIfam" id="NF033748">
    <property type="entry name" value="class_F_sortase"/>
    <property type="match status" value="1"/>
</dbReference>
<sequence>MNNGPRPKPGAAPSRSVPSIRTLAWTALVGIVLLAHVPDEDGSRPTTTAQTAAQTAALRARPAAGADRTRSGTRPLPASDARRIRIPAIEVDVALVPLELDGAGALLPPPASGPTTAGWYADGTAPGAPGTAVVAGHLDTRLGPAVFHRLDTLSPGAGVEVDREDGRTALFTVDAVESHPKDRFPDEKVYGASGRPELRLITCGGDWSKDTGYRANTVVYATLTGTR</sequence>
<keyword evidence="4" id="KW-1185">Reference proteome</keyword>
<dbReference type="EMBL" id="CP108188">
    <property type="protein sequence ID" value="WTR68303.1"/>
    <property type="molecule type" value="Genomic_DNA"/>
</dbReference>
<feature type="compositionally biased region" description="Low complexity" evidence="2">
    <location>
        <begin position="45"/>
        <end position="66"/>
    </location>
</feature>
<gene>
    <name evidence="3" type="ORF">OG814_03030</name>
</gene>
<dbReference type="Proteomes" id="UP001622594">
    <property type="component" value="Chromosome"/>
</dbReference>
<dbReference type="Pfam" id="PF04203">
    <property type="entry name" value="Sortase"/>
    <property type="match status" value="1"/>
</dbReference>
<dbReference type="Gene3D" id="2.40.260.10">
    <property type="entry name" value="Sortase"/>
    <property type="match status" value="1"/>
</dbReference>
<accession>A0ABZ1L778</accession>
<keyword evidence="1" id="KW-0378">Hydrolase</keyword>
<organism evidence="3 4">
    <name type="scientific">Streptomyces zaomyceticus</name>
    <dbReference type="NCBI Taxonomy" id="68286"/>
    <lineage>
        <taxon>Bacteria</taxon>
        <taxon>Bacillati</taxon>
        <taxon>Actinomycetota</taxon>
        <taxon>Actinomycetes</taxon>
        <taxon>Kitasatosporales</taxon>
        <taxon>Streptomycetaceae</taxon>
        <taxon>Streptomyces</taxon>
    </lineage>
</organism>
<evidence type="ECO:0000313" key="3">
    <source>
        <dbReference type="EMBL" id="WTR68303.1"/>
    </source>
</evidence>
<reference evidence="3 4" key="1">
    <citation type="submission" date="2022-10" db="EMBL/GenBank/DDBJ databases">
        <title>The complete genomes of actinobacterial strains from the NBC collection.</title>
        <authorList>
            <person name="Joergensen T.S."/>
            <person name="Alvarez Arevalo M."/>
            <person name="Sterndorff E.B."/>
            <person name="Faurdal D."/>
            <person name="Vuksanovic O."/>
            <person name="Mourched A.-S."/>
            <person name="Charusanti P."/>
            <person name="Shaw S."/>
            <person name="Blin K."/>
            <person name="Weber T."/>
        </authorList>
    </citation>
    <scope>NUCLEOTIDE SEQUENCE [LARGE SCALE GENOMIC DNA]</scope>
    <source>
        <strain evidence="3 4">NBC_00123</strain>
    </source>
</reference>
<name>A0ABZ1L778_9ACTN</name>
<protein>
    <submittedName>
        <fullName evidence="3">Class F sortase</fullName>
    </submittedName>
</protein>
<evidence type="ECO:0000256" key="2">
    <source>
        <dbReference type="SAM" id="MobiDB-lite"/>
    </source>
</evidence>
<dbReference type="RefSeq" id="WP_406082662.1">
    <property type="nucleotide sequence ID" value="NZ_CP108188.1"/>
</dbReference>
<dbReference type="SUPFAM" id="SSF63817">
    <property type="entry name" value="Sortase"/>
    <property type="match status" value="1"/>
</dbReference>
<evidence type="ECO:0000256" key="1">
    <source>
        <dbReference type="ARBA" id="ARBA00022801"/>
    </source>
</evidence>
<dbReference type="InterPro" id="IPR023365">
    <property type="entry name" value="Sortase_dom-sf"/>
</dbReference>
<dbReference type="InterPro" id="IPR042001">
    <property type="entry name" value="Sortase_F"/>
</dbReference>
<dbReference type="CDD" id="cd05829">
    <property type="entry name" value="Sortase_F"/>
    <property type="match status" value="1"/>
</dbReference>
<proteinExistence type="predicted"/>
<feature type="region of interest" description="Disordered" evidence="2">
    <location>
        <begin position="38"/>
        <end position="79"/>
    </location>
</feature>
<evidence type="ECO:0000313" key="4">
    <source>
        <dbReference type="Proteomes" id="UP001622594"/>
    </source>
</evidence>